<organism evidence="1 2">
    <name type="scientific">Holothuria leucospilota</name>
    <name type="common">Black long sea cucumber</name>
    <name type="synonym">Mertensiothuria leucospilota</name>
    <dbReference type="NCBI Taxonomy" id="206669"/>
    <lineage>
        <taxon>Eukaryota</taxon>
        <taxon>Metazoa</taxon>
        <taxon>Echinodermata</taxon>
        <taxon>Eleutherozoa</taxon>
        <taxon>Echinozoa</taxon>
        <taxon>Holothuroidea</taxon>
        <taxon>Aspidochirotacea</taxon>
        <taxon>Aspidochirotida</taxon>
        <taxon>Holothuriidae</taxon>
        <taxon>Holothuria</taxon>
    </lineage>
</organism>
<dbReference type="OrthoDB" id="6145230at2759"/>
<dbReference type="EMBL" id="JAIZAY010000016">
    <property type="protein sequence ID" value="KAJ8027549.1"/>
    <property type="molecule type" value="Genomic_DNA"/>
</dbReference>
<evidence type="ECO:0000313" key="1">
    <source>
        <dbReference type="EMBL" id="KAJ8027549.1"/>
    </source>
</evidence>
<sequence>MDTWVGYQVGLELGQIHIQGAIKSQGGSDGGYNLTNQTIQVGVGWPLDIQVPSANVIDSLVVNHEGTVRVLQGGMCGQDGVVWLNNSSGDLGCWVNSKLQLRFLAVVDRETLHQQGCKSRPSASTKAVENEETLKARALVSELPNPV</sequence>
<keyword evidence="2" id="KW-1185">Reference proteome</keyword>
<name>A0A9Q1BJ38_HOLLE</name>
<comment type="caution">
    <text evidence="1">The sequence shown here is derived from an EMBL/GenBank/DDBJ whole genome shotgun (WGS) entry which is preliminary data.</text>
</comment>
<protein>
    <submittedName>
        <fullName evidence="1">Uncharacterized protein</fullName>
    </submittedName>
</protein>
<evidence type="ECO:0000313" key="2">
    <source>
        <dbReference type="Proteomes" id="UP001152320"/>
    </source>
</evidence>
<proteinExistence type="predicted"/>
<accession>A0A9Q1BJ38</accession>
<reference evidence="1" key="1">
    <citation type="submission" date="2021-10" db="EMBL/GenBank/DDBJ databases">
        <title>Tropical sea cucumber genome reveals ecological adaptation and Cuvierian tubules defense mechanism.</title>
        <authorList>
            <person name="Chen T."/>
        </authorList>
    </citation>
    <scope>NUCLEOTIDE SEQUENCE</scope>
    <source>
        <strain evidence="1">Nanhai2018</strain>
        <tissue evidence="1">Muscle</tissue>
    </source>
</reference>
<dbReference type="AlphaFoldDB" id="A0A9Q1BJ38"/>
<gene>
    <name evidence="1" type="ORF">HOLleu_32717</name>
</gene>
<dbReference type="Proteomes" id="UP001152320">
    <property type="component" value="Chromosome 16"/>
</dbReference>